<name>A0AAW1N788_POPJA</name>
<dbReference type="Proteomes" id="UP001458880">
    <property type="component" value="Unassembled WGS sequence"/>
</dbReference>
<evidence type="ECO:0000313" key="2">
    <source>
        <dbReference type="EMBL" id="KAK9754223.1"/>
    </source>
</evidence>
<dbReference type="EMBL" id="JASPKY010000009">
    <property type="protein sequence ID" value="KAK9754223.1"/>
    <property type="molecule type" value="Genomic_DNA"/>
</dbReference>
<sequence length="157" mass="18057">MAIEGGNILTWLDELRFSTENYEPFARPLSGGTTELSLLLRQPPLMHANRNSNCDADNTMSPYQKLWECTSDSGDKRNKNGADSKEKRDNCSEIKHADVCRVSVVFQNCEEVEQEDAESPVRVENIELYLSKDVLEWITDLWYSSEEEDVEEFEVKN</sequence>
<dbReference type="AlphaFoldDB" id="A0AAW1N788"/>
<comment type="caution">
    <text evidence="2">The sequence shown here is derived from an EMBL/GenBank/DDBJ whole genome shotgun (WGS) entry which is preliminary data.</text>
</comment>
<reference evidence="2 3" key="1">
    <citation type="journal article" date="2024" name="BMC Genomics">
        <title>De novo assembly and annotation of Popillia japonica's genome with initial clues to its potential as an invasive pest.</title>
        <authorList>
            <person name="Cucini C."/>
            <person name="Boschi S."/>
            <person name="Funari R."/>
            <person name="Cardaioli E."/>
            <person name="Iannotti N."/>
            <person name="Marturano G."/>
            <person name="Paoli F."/>
            <person name="Bruttini M."/>
            <person name="Carapelli A."/>
            <person name="Frati F."/>
            <person name="Nardi F."/>
        </authorList>
    </citation>
    <scope>NUCLEOTIDE SEQUENCE [LARGE SCALE GENOMIC DNA]</scope>
    <source>
        <strain evidence="2">DMR45628</strain>
    </source>
</reference>
<organism evidence="2 3">
    <name type="scientific">Popillia japonica</name>
    <name type="common">Japanese beetle</name>
    <dbReference type="NCBI Taxonomy" id="7064"/>
    <lineage>
        <taxon>Eukaryota</taxon>
        <taxon>Metazoa</taxon>
        <taxon>Ecdysozoa</taxon>
        <taxon>Arthropoda</taxon>
        <taxon>Hexapoda</taxon>
        <taxon>Insecta</taxon>
        <taxon>Pterygota</taxon>
        <taxon>Neoptera</taxon>
        <taxon>Endopterygota</taxon>
        <taxon>Coleoptera</taxon>
        <taxon>Polyphaga</taxon>
        <taxon>Scarabaeiformia</taxon>
        <taxon>Scarabaeidae</taxon>
        <taxon>Rutelinae</taxon>
        <taxon>Popillia</taxon>
    </lineage>
</organism>
<protein>
    <submittedName>
        <fullName evidence="2">Uncharacterized protein</fullName>
    </submittedName>
</protein>
<accession>A0AAW1N788</accession>
<gene>
    <name evidence="2" type="ORF">QE152_g1487</name>
</gene>
<evidence type="ECO:0000313" key="3">
    <source>
        <dbReference type="Proteomes" id="UP001458880"/>
    </source>
</evidence>
<evidence type="ECO:0000256" key="1">
    <source>
        <dbReference type="SAM" id="MobiDB-lite"/>
    </source>
</evidence>
<proteinExistence type="predicted"/>
<keyword evidence="3" id="KW-1185">Reference proteome</keyword>
<feature type="region of interest" description="Disordered" evidence="1">
    <location>
        <begin position="70"/>
        <end position="90"/>
    </location>
</feature>
<feature type="compositionally biased region" description="Basic and acidic residues" evidence="1">
    <location>
        <begin position="73"/>
        <end position="90"/>
    </location>
</feature>